<evidence type="ECO:0000313" key="2">
    <source>
        <dbReference type="Proteomes" id="UP000403538"/>
    </source>
</evidence>
<dbReference type="RefSeq" id="WP_164558120.1">
    <property type="nucleotide sequence ID" value="NZ_CABEID010000001.1"/>
</dbReference>
<evidence type="ECO:0000313" key="1">
    <source>
        <dbReference type="EMBL" id="VTS30900.1"/>
    </source>
</evidence>
<organism evidence="1 2">
    <name type="scientific">Streptococcus anginosus</name>
    <dbReference type="NCBI Taxonomy" id="1328"/>
    <lineage>
        <taxon>Bacteria</taxon>
        <taxon>Bacillati</taxon>
        <taxon>Bacillota</taxon>
        <taxon>Bacilli</taxon>
        <taxon>Lactobacillales</taxon>
        <taxon>Streptococcaceae</taxon>
        <taxon>Streptococcus</taxon>
        <taxon>Streptococcus anginosus group</taxon>
    </lineage>
</organism>
<sequence>MNKATKKPAKGFFVMAKKAVNLPDIAPNLNDRWWKITPVDKTWKCIFYLIKVSKAKNISLDDFEEVVASL</sequence>
<dbReference type="EMBL" id="CABEID010000001">
    <property type="protein sequence ID" value="VTS30900.1"/>
    <property type="molecule type" value="Genomic_DNA"/>
</dbReference>
<proteinExistence type="predicted"/>
<dbReference type="Proteomes" id="UP000403538">
    <property type="component" value="Unassembled WGS sequence"/>
</dbReference>
<gene>
    <name evidence="1" type="ORF">NCTC11062_00842</name>
</gene>
<protein>
    <submittedName>
        <fullName evidence="1">Uncharacterized protein</fullName>
    </submittedName>
</protein>
<reference evidence="1 2" key="1">
    <citation type="submission" date="2019-05" db="EMBL/GenBank/DDBJ databases">
        <authorList>
            <consortium name="Pathogen Informatics"/>
        </authorList>
    </citation>
    <scope>NUCLEOTIDE SEQUENCE [LARGE SCALE GENOMIC DNA]</scope>
    <source>
        <strain evidence="1 2">NCTC11062</strain>
    </source>
</reference>
<name>A0A4U9YTC9_STRAP</name>
<dbReference type="AlphaFoldDB" id="A0A4U9YTC9"/>
<accession>A0A4U9YTC9</accession>